<keyword evidence="9" id="KW-0460">Magnesium</keyword>
<feature type="compositionally biased region" description="Pro residues" evidence="10">
    <location>
        <begin position="563"/>
        <end position="575"/>
    </location>
</feature>
<keyword evidence="11" id="KW-0472">Membrane</keyword>
<keyword evidence="7" id="KW-0808">Transferase</keyword>
<dbReference type="SUPFAM" id="SSF81631">
    <property type="entry name" value="PAP/OAS1 substrate-binding domain"/>
    <property type="match status" value="1"/>
</dbReference>
<dbReference type="GO" id="GO:0005737">
    <property type="term" value="C:cytoplasm"/>
    <property type="evidence" value="ECO:0007669"/>
    <property type="project" value="UniProtKB-SubCell"/>
</dbReference>
<dbReference type="AlphaFoldDB" id="A8PVQ8"/>
<comment type="subcellular location">
    <subcellularLocation>
        <location evidence="3">Cytoplasm</location>
    </subcellularLocation>
</comment>
<evidence type="ECO:0000256" key="3">
    <source>
        <dbReference type="ARBA" id="ARBA00004496"/>
    </source>
</evidence>
<keyword evidence="6" id="KW-0963">Cytoplasm</keyword>
<evidence type="ECO:0000256" key="5">
    <source>
        <dbReference type="ARBA" id="ARBA00012388"/>
    </source>
</evidence>
<gene>
    <name evidence="14" type="ORF">MGL_0932</name>
</gene>
<dbReference type="Gene3D" id="1.10.1410.10">
    <property type="match status" value="1"/>
</dbReference>
<feature type="transmembrane region" description="Helical" evidence="11">
    <location>
        <begin position="315"/>
        <end position="335"/>
    </location>
</feature>
<feature type="compositionally biased region" description="Polar residues" evidence="10">
    <location>
        <begin position="8"/>
        <end position="22"/>
    </location>
</feature>
<keyword evidence="11" id="KW-0812">Transmembrane</keyword>
<evidence type="ECO:0000256" key="7">
    <source>
        <dbReference type="ARBA" id="ARBA00022679"/>
    </source>
</evidence>
<evidence type="ECO:0000259" key="13">
    <source>
        <dbReference type="Pfam" id="PF22600"/>
    </source>
</evidence>
<proteinExistence type="inferred from homology"/>
<feature type="compositionally biased region" description="Basic and acidic residues" evidence="10">
    <location>
        <begin position="168"/>
        <end position="182"/>
    </location>
</feature>
<evidence type="ECO:0000256" key="10">
    <source>
        <dbReference type="SAM" id="MobiDB-lite"/>
    </source>
</evidence>
<evidence type="ECO:0000256" key="6">
    <source>
        <dbReference type="ARBA" id="ARBA00022490"/>
    </source>
</evidence>
<dbReference type="Proteomes" id="UP000008837">
    <property type="component" value="Unassembled WGS sequence"/>
</dbReference>
<accession>A8PVQ8</accession>
<evidence type="ECO:0000256" key="4">
    <source>
        <dbReference type="ARBA" id="ARBA00008593"/>
    </source>
</evidence>
<feature type="compositionally biased region" description="Polar residues" evidence="10">
    <location>
        <begin position="29"/>
        <end position="38"/>
    </location>
</feature>
<evidence type="ECO:0000313" key="15">
    <source>
        <dbReference type="Proteomes" id="UP000008837"/>
    </source>
</evidence>
<comment type="similarity">
    <text evidence="4">Belongs to the DNA polymerase type-B-like family.</text>
</comment>
<dbReference type="InParanoid" id="A8PVQ8"/>
<dbReference type="Pfam" id="PF22600">
    <property type="entry name" value="MTPAP-like_central"/>
    <property type="match status" value="1"/>
</dbReference>
<keyword evidence="8" id="KW-0479">Metal-binding</keyword>
<dbReference type="RefSeq" id="XP_001731664.1">
    <property type="nucleotide sequence ID" value="XM_001731612.1"/>
</dbReference>
<feature type="region of interest" description="Disordered" evidence="10">
    <location>
        <begin position="1"/>
        <end position="83"/>
    </location>
</feature>
<feature type="compositionally biased region" description="Polar residues" evidence="10">
    <location>
        <begin position="643"/>
        <end position="657"/>
    </location>
</feature>
<dbReference type="PANTHER" id="PTHR12271">
    <property type="entry name" value="POLY A POLYMERASE CID PAP -RELATED"/>
    <property type="match status" value="1"/>
</dbReference>
<feature type="region of interest" description="Disordered" evidence="10">
    <location>
        <begin position="563"/>
        <end position="657"/>
    </location>
</feature>
<feature type="region of interest" description="Disordered" evidence="10">
    <location>
        <begin position="162"/>
        <end position="223"/>
    </location>
</feature>
<name>A8PVQ8_MALGO</name>
<feature type="compositionally biased region" description="Low complexity" evidence="10">
    <location>
        <begin position="576"/>
        <end position="605"/>
    </location>
</feature>
<dbReference type="STRING" id="425265.A8PVQ8"/>
<dbReference type="InterPro" id="IPR043519">
    <property type="entry name" value="NT_sf"/>
</dbReference>
<protein>
    <recommendedName>
        <fullName evidence="5">polynucleotide adenylyltransferase</fullName>
        <ecNumber evidence="5">2.7.7.19</ecNumber>
    </recommendedName>
</protein>
<comment type="cofactor">
    <cofactor evidence="2">
        <name>Mg(2+)</name>
        <dbReference type="ChEBI" id="CHEBI:18420"/>
    </cofactor>
</comment>
<evidence type="ECO:0000259" key="12">
    <source>
        <dbReference type="Pfam" id="PF03828"/>
    </source>
</evidence>
<feature type="region of interest" description="Disordered" evidence="10">
    <location>
        <begin position="487"/>
        <end position="510"/>
    </location>
</feature>
<reference evidence="14 15" key="1">
    <citation type="journal article" date="2007" name="Proc. Natl. Acad. Sci. U.S.A.">
        <title>Dandruff-associated Malassezia genomes reveal convergent and divergent virulence traits shared with plant and human fungal pathogens.</title>
        <authorList>
            <person name="Xu J."/>
            <person name="Saunders C.W."/>
            <person name="Hu P."/>
            <person name="Grant R.A."/>
            <person name="Boekhout T."/>
            <person name="Kuramae E.E."/>
            <person name="Kronstad J.W."/>
            <person name="Deangelis Y.M."/>
            <person name="Reeder N.L."/>
            <person name="Johnstone K.R."/>
            <person name="Leland M."/>
            <person name="Fieno A.M."/>
            <person name="Begley W.M."/>
            <person name="Sun Y."/>
            <person name="Lacey M.P."/>
            <person name="Chaudhary T."/>
            <person name="Keough T."/>
            <person name="Chu L."/>
            <person name="Sears R."/>
            <person name="Yuan B."/>
            <person name="Dawson T.L.Jr."/>
        </authorList>
    </citation>
    <scope>NUCLEOTIDE SEQUENCE [LARGE SCALE GENOMIC DNA]</scope>
    <source>
        <strain evidence="15">ATCC MYA-4612 / CBS 7966</strain>
    </source>
</reference>
<comment type="cofactor">
    <cofactor evidence="1">
        <name>Mn(2+)</name>
        <dbReference type="ChEBI" id="CHEBI:29035"/>
    </cofactor>
</comment>
<dbReference type="EC" id="2.7.7.19" evidence="5"/>
<dbReference type="GeneID" id="5855969"/>
<dbReference type="Gene3D" id="3.30.460.10">
    <property type="entry name" value="Beta Polymerase, domain 2"/>
    <property type="match status" value="2"/>
</dbReference>
<feature type="compositionally biased region" description="Low complexity" evidence="10">
    <location>
        <begin position="185"/>
        <end position="194"/>
    </location>
</feature>
<keyword evidence="15" id="KW-1185">Reference proteome</keyword>
<feature type="compositionally biased region" description="Low complexity" evidence="10">
    <location>
        <begin position="61"/>
        <end position="83"/>
    </location>
</feature>
<dbReference type="PANTHER" id="PTHR12271:SF40">
    <property type="entry name" value="POLY(A) RNA POLYMERASE GLD2"/>
    <property type="match status" value="1"/>
</dbReference>
<evidence type="ECO:0000256" key="8">
    <source>
        <dbReference type="ARBA" id="ARBA00022723"/>
    </source>
</evidence>
<dbReference type="VEuPathDB" id="FungiDB:MGL_0932"/>
<sequence length="657" mass="72604">MSRRARSTETTVRVPYQQQPSPTMRPMSTRASHASQGEMSHATRIPRSAGNTQSYSGGTSGVSAGPSSLTSSSSSSSSPAPAAYSYERHTSDISRAMIEFLTPMLPTEEEYRIKESIRRQLMRIASQICPEAQLQAFGSMANGFALRNSDMDLCCLIPPRTKSRFAPRSHDSQDGSDIKNGKVENGPSNPSNPSDGSVRENDSDAATVHPGDTATKVRQPSPSELVEQLSDLIRKQTDFQVLPLPKARIPIIKVSRAASSDIPCDIACDIGFNNQLALENTRLLLSYAMLDPPRLRALVLFIKVWTKRRKLNSPYMGTLSSYGYTLLVLFFLIHVKLPPVLPNLQRIPAGRDLPLEDIMLDGHNIYFYDDMDALRQHWHSDNTESLGELLLDFFRYFSRDFNYTKDAISMRTEGGLVTKESRGWTHDLLCIEDPFQLGYNVARTVTKDGLYTIRGEFMRASRLLANRSIRAPQLLSELCTEREEGLTHAPDFPHHRSRPHGRLSNPSYRDPLRDSTLFPVHMPFDDMTRGFVHGVSYPPSAGMLGSSTAVPYGLPGMPVPMPLSHHPLPPPPLPPMSHASDPQAPSMGPSMSTSPTPSSTSRTSSHWPHELGPHYASMPTGSPFMPMPAYQVNIPADSRHSSTRVSADDSPSSMHGP</sequence>
<evidence type="ECO:0000256" key="11">
    <source>
        <dbReference type="SAM" id="Phobius"/>
    </source>
</evidence>
<keyword evidence="11" id="KW-1133">Transmembrane helix</keyword>
<evidence type="ECO:0000313" key="14">
    <source>
        <dbReference type="EMBL" id="EDP44450.1"/>
    </source>
</evidence>
<dbReference type="GO" id="GO:0046872">
    <property type="term" value="F:metal ion binding"/>
    <property type="evidence" value="ECO:0007669"/>
    <property type="project" value="UniProtKB-KW"/>
</dbReference>
<dbReference type="GO" id="GO:0031123">
    <property type="term" value="P:RNA 3'-end processing"/>
    <property type="evidence" value="ECO:0007669"/>
    <property type="project" value="TreeGrafter"/>
</dbReference>
<dbReference type="InterPro" id="IPR054708">
    <property type="entry name" value="MTPAP-like_central"/>
</dbReference>
<comment type="caution">
    <text evidence="14">The sequence shown here is derived from an EMBL/GenBank/DDBJ whole genome shotgun (WGS) entry which is preliminary data.</text>
</comment>
<evidence type="ECO:0000256" key="2">
    <source>
        <dbReference type="ARBA" id="ARBA00001946"/>
    </source>
</evidence>
<dbReference type="GO" id="GO:0010605">
    <property type="term" value="P:negative regulation of macromolecule metabolic process"/>
    <property type="evidence" value="ECO:0007669"/>
    <property type="project" value="UniProtKB-ARBA"/>
</dbReference>
<dbReference type="KEGG" id="mgl:MGL_0932"/>
<dbReference type="InterPro" id="IPR002058">
    <property type="entry name" value="PAP_assoc"/>
</dbReference>
<dbReference type="OrthoDB" id="407432at2759"/>
<dbReference type="EMBL" id="AAYY01000003">
    <property type="protein sequence ID" value="EDP44450.1"/>
    <property type="molecule type" value="Genomic_DNA"/>
</dbReference>
<feature type="domain" description="PAP-associated" evidence="12">
    <location>
        <begin position="385"/>
        <end position="436"/>
    </location>
</feature>
<dbReference type="Pfam" id="PF03828">
    <property type="entry name" value="PAP_assoc"/>
    <property type="match status" value="1"/>
</dbReference>
<dbReference type="FunCoup" id="A8PVQ8">
    <property type="interactions" value="124"/>
</dbReference>
<organism evidence="14 15">
    <name type="scientific">Malassezia globosa (strain ATCC MYA-4612 / CBS 7966)</name>
    <name type="common">Dandruff-associated fungus</name>
    <dbReference type="NCBI Taxonomy" id="425265"/>
    <lineage>
        <taxon>Eukaryota</taxon>
        <taxon>Fungi</taxon>
        <taxon>Dikarya</taxon>
        <taxon>Basidiomycota</taxon>
        <taxon>Ustilaginomycotina</taxon>
        <taxon>Malasseziomycetes</taxon>
        <taxon>Malasseziales</taxon>
        <taxon>Malasseziaceae</taxon>
        <taxon>Malassezia</taxon>
    </lineage>
</organism>
<evidence type="ECO:0000256" key="9">
    <source>
        <dbReference type="ARBA" id="ARBA00022842"/>
    </source>
</evidence>
<dbReference type="GO" id="GO:1990817">
    <property type="term" value="F:poly(A) RNA polymerase activity"/>
    <property type="evidence" value="ECO:0007669"/>
    <property type="project" value="UniProtKB-EC"/>
</dbReference>
<dbReference type="CDD" id="cd05402">
    <property type="entry name" value="NT_PAP_TUTase"/>
    <property type="match status" value="1"/>
</dbReference>
<feature type="domain" description="Poly(A) RNA polymerase mitochondrial-like central palm" evidence="13">
    <location>
        <begin position="93"/>
        <end position="288"/>
    </location>
</feature>
<dbReference type="SUPFAM" id="SSF81301">
    <property type="entry name" value="Nucleotidyltransferase"/>
    <property type="match status" value="1"/>
</dbReference>
<evidence type="ECO:0000256" key="1">
    <source>
        <dbReference type="ARBA" id="ARBA00001936"/>
    </source>
</evidence>